<feature type="transmembrane region" description="Helical" evidence="1">
    <location>
        <begin position="21"/>
        <end position="45"/>
    </location>
</feature>
<gene>
    <name evidence="2" type="ORF">JCM10512_4500</name>
</gene>
<evidence type="ECO:0000313" key="3">
    <source>
        <dbReference type="Proteomes" id="UP000019131"/>
    </source>
</evidence>
<proteinExistence type="predicted"/>
<name>W4UYL2_9BACE</name>
<keyword evidence="1" id="KW-1133">Transmembrane helix</keyword>
<comment type="caution">
    <text evidence="2">The sequence shown here is derived from an EMBL/GenBank/DDBJ whole genome shotgun (WGS) entry which is preliminary data.</text>
</comment>
<dbReference type="AlphaFoldDB" id="W4UYL2"/>
<evidence type="ECO:0000256" key="1">
    <source>
        <dbReference type="SAM" id="Phobius"/>
    </source>
</evidence>
<sequence length="64" mass="7347">MLEKHSDYDHGKAYQSRKINFVRIGFALGAGRFRILITTVTSHIVSYLMLQMYTIPDATRLQTA</sequence>
<accession>W4UYL2</accession>
<keyword evidence="1" id="KW-0812">Transmembrane</keyword>
<reference evidence="2 3" key="1">
    <citation type="journal article" date="2014" name="Genome Announc.">
        <title>Draft Genome Sequence of Bacteroides reticulotermitis Strain JCM 10512T, Isolated from the Gut of a Termite.</title>
        <authorList>
            <person name="Yuki M."/>
            <person name="Oshima K."/>
            <person name="Suda W."/>
            <person name="Sakamoto M."/>
            <person name="Iida T."/>
            <person name="Hattori M."/>
            <person name="Ohkuma M."/>
        </authorList>
    </citation>
    <scope>NUCLEOTIDE SEQUENCE [LARGE SCALE GENOMIC DNA]</scope>
    <source>
        <strain evidence="2 3">JCM 10512</strain>
    </source>
</reference>
<keyword evidence="3" id="KW-1185">Reference proteome</keyword>
<dbReference type="Proteomes" id="UP000019131">
    <property type="component" value="Unassembled WGS sequence"/>
</dbReference>
<protein>
    <submittedName>
        <fullName evidence="2">Uncharacterized protein</fullName>
    </submittedName>
</protein>
<organism evidence="2 3">
    <name type="scientific">Bacteroides reticulotermitis JCM 10512</name>
    <dbReference type="NCBI Taxonomy" id="1445607"/>
    <lineage>
        <taxon>Bacteria</taxon>
        <taxon>Pseudomonadati</taxon>
        <taxon>Bacteroidota</taxon>
        <taxon>Bacteroidia</taxon>
        <taxon>Bacteroidales</taxon>
        <taxon>Bacteroidaceae</taxon>
        <taxon>Bacteroides</taxon>
    </lineage>
</organism>
<evidence type="ECO:0000313" key="2">
    <source>
        <dbReference type="EMBL" id="GAE86021.1"/>
    </source>
</evidence>
<dbReference type="EMBL" id="BAIV01000035">
    <property type="protein sequence ID" value="GAE86021.1"/>
    <property type="molecule type" value="Genomic_DNA"/>
</dbReference>
<keyword evidence="1" id="KW-0472">Membrane</keyword>